<gene>
    <name evidence="1" type="ORF">AVEN_22426_1</name>
</gene>
<keyword evidence="2" id="KW-1185">Reference proteome</keyword>
<feature type="non-terminal residue" evidence="1">
    <location>
        <position position="1"/>
    </location>
</feature>
<proteinExistence type="predicted"/>
<dbReference type="OrthoDB" id="8197165at2759"/>
<reference evidence="1 2" key="1">
    <citation type="journal article" date="2019" name="Sci. Rep.">
        <title>Orb-weaving spider Araneus ventricosus genome elucidates the spidroin gene catalogue.</title>
        <authorList>
            <person name="Kono N."/>
            <person name="Nakamura H."/>
            <person name="Ohtoshi R."/>
            <person name="Moran D.A.P."/>
            <person name="Shinohara A."/>
            <person name="Yoshida Y."/>
            <person name="Fujiwara M."/>
            <person name="Mori M."/>
            <person name="Tomita M."/>
            <person name="Arakawa K."/>
        </authorList>
    </citation>
    <scope>NUCLEOTIDE SEQUENCE [LARGE SCALE GENOMIC DNA]</scope>
</reference>
<organism evidence="1 2">
    <name type="scientific">Araneus ventricosus</name>
    <name type="common">Orbweaver spider</name>
    <name type="synonym">Epeira ventricosa</name>
    <dbReference type="NCBI Taxonomy" id="182803"/>
    <lineage>
        <taxon>Eukaryota</taxon>
        <taxon>Metazoa</taxon>
        <taxon>Ecdysozoa</taxon>
        <taxon>Arthropoda</taxon>
        <taxon>Chelicerata</taxon>
        <taxon>Arachnida</taxon>
        <taxon>Araneae</taxon>
        <taxon>Araneomorphae</taxon>
        <taxon>Entelegynae</taxon>
        <taxon>Araneoidea</taxon>
        <taxon>Araneidae</taxon>
        <taxon>Araneus</taxon>
    </lineage>
</organism>
<sequence length="131" mass="15066">KPHPVSGHKINLQKFKEYTEETSELYVQLYPWYLMSPTMHKILIHGPIVIENAILPIGQLSEEAAEARSKHFRSLVKIEPENFPDFLVPGCSQQIAFEFGPSINGYETHDKEKVKIILKRDFRDVTANGIF</sequence>
<comment type="caution">
    <text evidence="1">The sequence shown here is derived from an EMBL/GenBank/DDBJ whole genome shotgun (WGS) entry which is preliminary data.</text>
</comment>
<protein>
    <submittedName>
        <fullName evidence="1">Uncharacterized protein</fullName>
    </submittedName>
</protein>
<accession>A0A4Y2WFF5</accession>
<evidence type="ECO:0000313" key="2">
    <source>
        <dbReference type="Proteomes" id="UP000499080"/>
    </source>
</evidence>
<dbReference type="Proteomes" id="UP000499080">
    <property type="component" value="Unassembled WGS sequence"/>
</dbReference>
<name>A0A4Y2WFF5_ARAVE</name>
<dbReference type="EMBL" id="BGPR01059105">
    <property type="protein sequence ID" value="GBO35162.1"/>
    <property type="molecule type" value="Genomic_DNA"/>
</dbReference>
<evidence type="ECO:0000313" key="1">
    <source>
        <dbReference type="EMBL" id="GBO35162.1"/>
    </source>
</evidence>
<dbReference type="AlphaFoldDB" id="A0A4Y2WFF5"/>